<sequence>MSKRAADKQLTQLNQFDEDNDEDSPAPFRRAGDNDLAQRVIKKPKSRLRAQAQPAAAPAVTDSDSQPKSVFKGFSFGQAAANAPAASATPAKPAGSFVFGAGSTSGFVFGNKPDAAADKPAASPFKPSTGFSFGEAKPAGPAAPASGFGAVSFKPAAAQPAAGFSFGQAKPSASAEAPKEAAPQATASAGFGMSPFKPPTGDKPAPAFGQAAFGAFGSTSKPSAGFSMPSFKPPSGDAVAPAFGGAKPSNGFASSVMPSFAPPTTSASAPAKTGVDDSEEFYRNIRGLNMSLQTKIGDALKENAFVDLCPLLEQYRAHWSRIAESHPPPADAAKGTAMAVDKPAASSPSKDAAMSVDKPAAGSPSKSLFAPQPPPAKPLFPTTATSSMSKPAFGASAADADAPKPSGFSFGFGKPASAEETAKPFSFGFGNPAAAATAGTQQKSAFSFGFGKPAEQPEQQREQDGDGDAGSDGDEAEEAPVAKEPTNRGEEGETTVHQSRVKLFRWDKDENKYRDLGICNLRINVWGDDGARRARVVCRQDTTEKITLNASIFAQMTVEHTPDDKSVGLLVFMDGQAVQFRPRLKTSELARDLKAALDRVIATL</sequence>
<protein>
    <submittedName>
        <fullName evidence="1">Uncharacterized protein</fullName>
    </submittedName>
</protein>
<evidence type="ECO:0000313" key="2">
    <source>
        <dbReference type="Proteomes" id="UP001140234"/>
    </source>
</evidence>
<dbReference type="Proteomes" id="UP001140234">
    <property type="component" value="Unassembled WGS sequence"/>
</dbReference>
<comment type="caution">
    <text evidence="1">The sequence shown here is derived from an EMBL/GenBank/DDBJ whole genome shotgun (WGS) entry which is preliminary data.</text>
</comment>
<keyword evidence="2" id="KW-1185">Reference proteome</keyword>
<name>A0ACC1JXI0_9FUNG</name>
<accession>A0ACC1JXI0</accession>
<organism evidence="1 2">
    <name type="scientific">Coemansia nantahalensis</name>
    <dbReference type="NCBI Taxonomy" id="2789366"/>
    <lineage>
        <taxon>Eukaryota</taxon>
        <taxon>Fungi</taxon>
        <taxon>Fungi incertae sedis</taxon>
        <taxon>Zoopagomycota</taxon>
        <taxon>Kickxellomycotina</taxon>
        <taxon>Kickxellomycetes</taxon>
        <taxon>Kickxellales</taxon>
        <taxon>Kickxellaceae</taxon>
        <taxon>Coemansia</taxon>
    </lineage>
</organism>
<gene>
    <name evidence="1" type="ORF">IWQ57_003183</name>
</gene>
<dbReference type="EMBL" id="JANBUJ010000979">
    <property type="protein sequence ID" value="KAJ2769254.1"/>
    <property type="molecule type" value="Genomic_DNA"/>
</dbReference>
<proteinExistence type="predicted"/>
<reference evidence="1" key="1">
    <citation type="submission" date="2022-07" db="EMBL/GenBank/DDBJ databases">
        <title>Phylogenomic reconstructions and comparative analyses of Kickxellomycotina fungi.</title>
        <authorList>
            <person name="Reynolds N.K."/>
            <person name="Stajich J.E."/>
            <person name="Barry K."/>
            <person name="Grigoriev I.V."/>
            <person name="Crous P."/>
            <person name="Smith M.E."/>
        </authorList>
    </citation>
    <scope>NUCLEOTIDE SEQUENCE</scope>
    <source>
        <strain evidence="1">CBS 109366</strain>
    </source>
</reference>
<evidence type="ECO:0000313" key="1">
    <source>
        <dbReference type="EMBL" id="KAJ2769254.1"/>
    </source>
</evidence>